<evidence type="ECO:0000256" key="4">
    <source>
        <dbReference type="ARBA" id="ARBA00022692"/>
    </source>
</evidence>
<keyword evidence="6 7" id="KW-0472">Membrane</keyword>
<gene>
    <name evidence="8" type="ORF">OE749_07065</name>
</gene>
<dbReference type="SUPFAM" id="SSF103473">
    <property type="entry name" value="MFS general substrate transporter"/>
    <property type="match status" value="1"/>
</dbReference>
<evidence type="ECO:0000256" key="3">
    <source>
        <dbReference type="ARBA" id="ARBA00022475"/>
    </source>
</evidence>
<dbReference type="Proteomes" id="UP001652504">
    <property type="component" value="Unassembled WGS sequence"/>
</dbReference>
<feature type="transmembrane region" description="Helical" evidence="7">
    <location>
        <begin position="101"/>
        <end position="122"/>
    </location>
</feature>
<comment type="caution">
    <text evidence="8">The sequence shown here is derived from an EMBL/GenBank/DDBJ whole genome shotgun (WGS) entry which is preliminary data.</text>
</comment>
<feature type="transmembrane region" description="Helical" evidence="7">
    <location>
        <begin position="12"/>
        <end position="36"/>
    </location>
</feature>
<dbReference type="PANTHER" id="PTHR23513:SF9">
    <property type="entry name" value="ENTEROBACTIN EXPORTER ENTS"/>
    <property type="match status" value="1"/>
</dbReference>
<dbReference type="Gene3D" id="1.20.1250.20">
    <property type="entry name" value="MFS general substrate transporter like domains"/>
    <property type="match status" value="1"/>
</dbReference>
<feature type="transmembrane region" description="Helical" evidence="7">
    <location>
        <begin position="287"/>
        <end position="307"/>
    </location>
</feature>
<feature type="transmembrane region" description="Helical" evidence="7">
    <location>
        <begin position="231"/>
        <end position="252"/>
    </location>
</feature>
<evidence type="ECO:0000256" key="6">
    <source>
        <dbReference type="ARBA" id="ARBA00023136"/>
    </source>
</evidence>
<evidence type="ECO:0000313" key="9">
    <source>
        <dbReference type="Proteomes" id="UP001652504"/>
    </source>
</evidence>
<organism evidence="8 9">
    <name type="scientific">Fluctibacter corallii</name>
    <dbReference type="NCBI Taxonomy" id="2984329"/>
    <lineage>
        <taxon>Bacteria</taxon>
        <taxon>Pseudomonadati</taxon>
        <taxon>Pseudomonadota</taxon>
        <taxon>Gammaproteobacteria</taxon>
        <taxon>Alteromonadales</taxon>
        <taxon>Alteromonadaceae</taxon>
        <taxon>Fluctibacter</taxon>
    </lineage>
</organism>
<sequence>MLALLLGNAAFCRFLMGRFLALICDQILLFAVPLIIYRNTGSITQTGLVFFLEWLPRVVSLPLAGALADKIGGRVLFLISDFVRGTTCLLAIFLLLHYDQYSIYILGFLVMVNAFFQAQSLIAVETVVPRLFDQSRLTEVQSVLQTLMQLSMILGPILCGLLILVMEKYYLILVTSVVYLACALNTMTLSFGLDAKVKQAEQKVSFFEQLYKASSLIYRQSRLKRLTCESIAVNLLLGLMLGQASIIAISRFNVTDHTFSLLQLALGVASVLTLICSSQIFRRFDGITVFICSVWSIFIGSLIAAIATEFWMFTLGYALMISSLALFNVYMRAERVKLIPKDDLGKVIGIMVMFNQLPLPLAGVLIAAFSESVGPQNLLLLVILGNSLIYLSFYLLPKFKAARKVSTS</sequence>
<evidence type="ECO:0000256" key="5">
    <source>
        <dbReference type="ARBA" id="ARBA00022989"/>
    </source>
</evidence>
<evidence type="ECO:0000256" key="7">
    <source>
        <dbReference type="SAM" id="Phobius"/>
    </source>
</evidence>
<keyword evidence="5 7" id="KW-1133">Transmembrane helix</keyword>
<dbReference type="InterPro" id="IPR011701">
    <property type="entry name" value="MFS"/>
</dbReference>
<keyword evidence="2" id="KW-0813">Transport</keyword>
<accession>A0ABT3A765</accession>
<proteinExistence type="predicted"/>
<feature type="transmembrane region" description="Helical" evidence="7">
    <location>
        <begin position="343"/>
        <end position="366"/>
    </location>
</feature>
<evidence type="ECO:0000256" key="2">
    <source>
        <dbReference type="ARBA" id="ARBA00022448"/>
    </source>
</evidence>
<name>A0ABT3A765_9ALTE</name>
<dbReference type="InterPro" id="IPR036259">
    <property type="entry name" value="MFS_trans_sf"/>
</dbReference>
<keyword evidence="3" id="KW-1003">Cell membrane</keyword>
<dbReference type="CDD" id="cd06173">
    <property type="entry name" value="MFS_MefA_like"/>
    <property type="match status" value="1"/>
</dbReference>
<evidence type="ECO:0000256" key="1">
    <source>
        <dbReference type="ARBA" id="ARBA00004651"/>
    </source>
</evidence>
<protein>
    <submittedName>
        <fullName evidence="8">MFS transporter</fullName>
    </submittedName>
</protein>
<reference evidence="8 9" key="1">
    <citation type="submission" date="2022-10" db="EMBL/GenBank/DDBJ databases">
        <title>Aestuariibacter sp. AA17 isolated from Montipora capitata coral fragment.</title>
        <authorList>
            <person name="Emsley S.A."/>
            <person name="Pfannmuller K.M."/>
            <person name="Loughran R.M."/>
            <person name="Shlafstein M."/>
            <person name="Papke E."/>
            <person name="Saw J.H."/>
            <person name="Ushijima B."/>
            <person name="Videau P."/>
        </authorList>
    </citation>
    <scope>NUCLEOTIDE SEQUENCE [LARGE SCALE GENOMIC DNA]</scope>
    <source>
        <strain evidence="8 9">AA17</strain>
    </source>
</reference>
<comment type="subcellular location">
    <subcellularLocation>
        <location evidence="1">Cell membrane</location>
        <topology evidence="1">Multi-pass membrane protein</topology>
    </subcellularLocation>
</comment>
<feature type="transmembrane region" description="Helical" evidence="7">
    <location>
        <begin position="258"/>
        <end position="275"/>
    </location>
</feature>
<feature type="transmembrane region" description="Helical" evidence="7">
    <location>
        <begin position="170"/>
        <end position="193"/>
    </location>
</feature>
<dbReference type="PANTHER" id="PTHR23513">
    <property type="entry name" value="INTEGRAL MEMBRANE EFFLUX PROTEIN-RELATED"/>
    <property type="match status" value="1"/>
</dbReference>
<dbReference type="RefSeq" id="WP_263711715.1">
    <property type="nucleotide sequence ID" value="NZ_JAOWKX010000003.1"/>
</dbReference>
<feature type="transmembrane region" description="Helical" evidence="7">
    <location>
        <begin position="143"/>
        <end position="164"/>
    </location>
</feature>
<feature type="transmembrane region" description="Helical" evidence="7">
    <location>
        <begin position="378"/>
        <end position="396"/>
    </location>
</feature>
<keyword evidence="4 7" id="KW-0812">Transmembrane</keyword>
<keyword evidence="9" id="KW-1185">Reference proteome</keyword>
<feature type="transmembrane region" description="Helical" evidence="7">
    <location>
        <begin position="75"/>
        <end position="95"/>
    </location>
</feature>
<dbReference type="EMBL" id="JAOWKX010000003">
    <property type="protein sequence ID" value="MCV2884450.1"/>
    <property type="molecule type" value="Genomic_DNA"/>
</dbReference>
<evidence type="ECO:0000313" key="8">
    <source>
        <dbReference type="EMBL" id="MCV2884450.1"/>
    </source>
</evidence>
<feature type="transmembrane region" description="Helical" evidence="7">
    <location>
        <begin position="313"/>
        <end position="331"/>
    </location>
</feature>
<dbReference type="Pfam" id="PF07690">
    <property type="entry name" value="MFS_1"/>
    <property type="match status" value="1"/>
</dbReference>